<dbReference type="InterPro" id="IPR003439">
    <property type="entry name" value="ABC_transporter-like_ATP-bd"/>
</dbReference>
<dbReference type="InterPro" id="IPR017871">
    <property type="entry name" value="ABC_transporter-like_CS"/>
</dbReference>
<dbReference type="SMART" id="SM00382">
    <property type="entry name" value="AAA"/>
    <property type="match status" value="1"/>
</dbReference>
<gene>
    <name evidence="6" type="ORF">LZ11_01798</name>
</gene>
<dbReference type="GO" id="GO:0005524">
    <property type="term" value="F:ATP binding"/>
    <property type="evidence" value="ECO:0007669"/>
    <property type="project" value="UniProtKB-KW"/>
</dbReference>
<evidence type="ECO:0000313" key="6">
    <source>
        <dbReference type="EMBL" id="TYP51675.1"/>
    </source>
</evidence>
<dbReference type="FunFam" id="3.40.50.300:FF:000134">
    <property type="entry name" value="Iron-enterobactin ABC transporter ATP-binding protein"/>
    <property type="match status" value="1"/>
</dbReference>
<accession>A0A5S5ALB9</accession>
<keyword evidence="4 6" id="KW-0067">ATP-binding</keyword>
<dbReference type="Gene3D" id="3.40.50.300">
    <property type="entry name" value="P-loop containing nucleotide triphosphate hydrolases"/>
    <property type="match status" value="1"/>
</dbReference>
<organism evidence="6 7">
    <name type="scientific">Thermosediminibacter litoriperuensis</name>
    <dbReference type="NCBI Taxonomy" id="291989"/>
    <lineage>
        <taxon>Bacteria</taxon>
        <taxon>Bacillati</taxon>
        <taxon>Bacillota</taxon>
        <taxon>Clostridia</taxon>
        <taxon>Thermosediminibacterales</taxon>
        <taxon>Thermosediminibacteraceae</taxon>
        <taxon>Thermosediminibacter</taxon>
    </lineage>
</organism>
<comment type="similarity">
    <text evidence="1">Belongs to the ABC transporter superfamily.</text>
</comment>
<feature type="domain" description="ABC transporter" evidence="5">
    <location>
        <begin position="12"/>
        <end position="247"/>
    </location>
</feature>
<dbReference type="SUPFAM" id="SSF52540">
    <property type="entry name" value="P-loop containing nucleoside triphosphate hydrolases"/>
    <property type="match status" value="1"/>
</dbReference>
<dbReference type="Proteomes" id="UP000322294">
    <property type="component" value="Unassembled WGS sequence"/>
</dbReference>
<dbReference type="PROSITE" id="PS50893">
    <property type="entry name" value="ABC_TRANSPORTER_2"/>
    <property type="match status" value="1"/>
</dbReference>
<name>A0A5S5ALB9_9FIRM</name>
<evidence type="ECO:0000256" key="3">
    <source>
        <dbReference type="ARBA" id="ARBA00022741"/>
    </source>
</evidence>
<dbReference type="PANTHER" id="PTHR42734:SF17">
    <property type="entry name" value="METAL TRANSPORT SYSTEM ATP-BINDING PROTEIN TM_0124-RELATED"/>
    <property type="match status" value="1"/>
</dbReference>
<dbReference type="InterPro" id="IPR003593">
    <property type="entry name" value="AAA+_ATPase"/>
</dbReference>
<evidence type="ECO:0000256" key="2">
    <source>
        <dbReference type="ARBA" id="ARBA00022448"/>
    </source>
</evidence>
<proteinExistence type="inferred from homology"/>
<dbReference type="GO" id="GO:0016887">
    <property type="term" value="F:ATP hydrolysis activity"/>
    <property type="evidence" value="ECO:0007669"/>
    <property type="project" value="InterPro"/>
</dbReference>
<keyword evidence="7" id="KW-1185">Reference proteome</keyword>
<dbReference type="EMBL" id="VNHO01000020">
    <property type="protein sequence ID" value="TYP51675.1"/>
    <property type="molecule type" value="Genomic_DNA"/>
</dbReference>
<sequence length="252" mass="28144">MKEEKKFEIPVVELQEVTFSYNGPPVLEGVSFRVDRGDFMALIGPNGAAKSTLMKIMLGLLTPDRGAVRLFGEDVRNFRQWHRVGYVPQQGGQVNIAFPATVTETVASGLYGGYMKFLKGQERDKAVREAMATVGIEHLARRLIGELSGGQRQKVFLARSLVKKPEALFLDEPTAGIDPESQEEFYSLLENLNKHHGLTVVMITHDIGMAYGRATKIGCVGCRKVGVHENIKDITEDHIAEVMGYRIKRKRR</sequence>
<dbReference type="Pfam" id="PF00005">
    <property type="entry name" value="ABC_tran"/>
    <property type="match status" value="1"/>
</dbReference>
<dbReference type="AlphaFoldDB" id="A0A5S5ALB9"/>
<comment type="caution">
    <text evidence="6">The sequence shown here is derived from an EMBL/GenBank/DDBJ whole genome shotgun (WGS) entry which is preliminary data.</text>
</comment>
<dbReference type="InterPro" id="IPR050153">
    <property type="entry name" value="Metal_Ion_Import_ABC"/>
</dbReference>
<reference evidence="6 7" key="1">
    <citation type="submission" date="2019-07" db="EMBL/GenBank/DDBJ databases">
        <title>Genomic Encyclopedia of Type Strains, Phase I: the one thousand microbial genomes (KMG-I) project.</title>
        <authorList>
            <person name="Kyrpides N."/>
        </authorList>
    </citation>
    <scope>NUCLEOTIDE SEQUENCE [LARGE SCALE GENOMIC DNA]</scope>
    <source>
        <strain evidence="6 7">DSM 16647</strain>
    </source>
</reference>
<dbReference type="PROSITE" id="PS00211">
    <property type="entry name" value="ABC_TRANSPORTER_1"/>
    <property type="match status" value="1"/>
</dbReference>
<dbReference type="RefSeq" id="WP_148867518.1">
    <property type="nucleotide sequence ID" value="NZ_VNHO01000020.1"/>
</dbReference>
<keyword evidence="2" id="KW-0813">Transport</keyword>
<dbReference type="OrthoDB" id="9799337at2"/>
<evidence type="ECO:0000313" key="7">
    <source>
        <dbReference type="Proteomes" id="UP000322294"/>
    </source>
</evidence>
<keyword evidence="3" id="KW-0547">Nucleotide-binding</keyword>
<evidence type="ECO:0000256" key="1">
    <source>
        <dbReference type="ARBA" id="ARBA00005417"/>
    </source>
</evidence>
<evidence type="ECO:0000256" key="4">
    <source>
        <dbReference type="ARBA" id="ARBA00022840"/>
    </source>
</evidence>
<dbReference type="PANTHER" id="PTHR42734">
    <property type="entry name" value="METAL TRANSPORT SYSTEM ATP-BINDING PROTEIN TM_0124-RELATED"/>
    <property type="match status" value="1"/>
</dbReference>
<dbReference type="CDD" id="cd03235">
    <property type="entry name" value="ABC_Metallic_Cations"/>
    <property type="match status" value="1"/>
</dbReference>
<dbReference type="InterPro" id="IPR027417">
    <property type="entry name" value="P-loop_NTPase"/>
</dbReference>
<evidence type="ECO:0000259" key="5">
    <source>
        <dbReference type="PROSITE" id="PS50893"/>
    </source>
</evidence>
<protein>
    <submittedName>
        <fullName evidence="6">Zinc transport system ATP-binding protein</fullName>
    </submittedName>
</protein>